<gene>
    <name evidence="11" type="ORF">D1Z90_11375</name>
</gene>
<evidence type="ECO:0000256" key="3">
    <source>
        <dbReference type="ARBA" id="ARBA00022692"/>
    </source>
</evidence>
<dbReference type="PANTHER" id="PTHR30625:SF11">
    <property type="entry name" value="MOTA_TOLQ_EXBB PROTON CHANNEL DOMAIN-CONTAINING PROTEIN"/>
    <property type="match status" value="1"/>
</dbReference>
<evidence type="ECO:0000256" key="6">
    <source>
        <dbReference type="RuleBase" id="RU004057"/>
    </source>
</evidence>
<dbReference type="RefSeq" id="WP_119910883.1">
    <property type="nucleotide sequence ID" value="NZ_QZCH01000013.1"/>
</dbReference>
<comment type="similarity">
    <text evidence="6">Belongs to the exbB/tolQ family.</text>
</comment>
<evidence type="ECO:0000259" key="10">
    <source>
        <dbReference type="Pfam" id="PF01618"/>
    </source>
</evidence>
<evidence type="ECO:0000313" key="11">
    <source>
        <dbReference type="EMBL" id="RJG47503.1"/>
    </source>
</evidence>
<feature type="transmembrane region" description="Helical" evidence="8">
    <location>
        <begin position="390"/>
        <end position="410"/>
    </location>
</feature>
<comment type="subcellular location">
    <subcellularLocation>
        <location evidence="1">Cell membrane</location>
        <topology evidence="1">Multi-pass membrane protein</topology>
    </subcellularLocation>
    <subcellularLocation>
        <location evidence="6">Membrane</location>
        <topology evidence="6">Multi-pass membrane protein</topology>
    </subcellularLocation>
</comment>
<dbReference type="EMBL" id="QZCH01000013">
    <property type="protein sequence ID" value="RJG47503.1"/>
    <property type="molecule type" value="Genomic_DNA"/>
</dbReference>
<keyword evidence="9" id="KW-0732">Signal</keyword>
<evidence type="ECO:0000256" key="7">
    <source>
        <dbReference type="SAM" id="Coils"/>
    </source>
</evidence>
<keyword evidence="2" id="KW-1003">Cell membrane</keyword>
<dbReference type="GO" id="GO:0017038">
    <property type="term" value="P:protein import"/>
    <property type="evidence" value="ECO:0007669"/>
    <property type="project" value="TreeGrafter"/>
</dbReference>
<evidence type="ECO:0000256" key="4">
    <source>
        <dbReference type="ARBA" id="ARBA00022989"/>
    </source>
</evidence>
<dbReference type="InterPro" id="IPR002898">
    <property type="entry name" value="MotA_ExbB_proton_chnl"/>
</dbReference>
<evidence type="ECO:0000256" key="5">
    <source>
        <dbReference type="ARBA" id="ARBA00023136"/>
    </source>
</evidence>
<keyword evidence="4 8" id="KW-1133">Transmembrane helix</keyword>
<sequence>MNARTFLFGLCFSLLLPAQTLHARSVAEVAQSISVADQTENKARLAQFKADRDQQQSLFEQSAARLASAQQRQAELQLSFDENETRLAELQAELKQRTAQLGEVFGVVKQQANETQGMLLDSLVSAQYPGRADQLAFANQKRIPTVEEFKALWATMHHELSESGKVVSFQAPVVNVQGQVSTVDLVRVGNFQVLTHDGEYVRWQPSLAQLAVFEKQPDPFTVNQARQFIQGQESSLTIDPTRGQLLQLLGQMPSLKDRIHQGSYVGYFILFLGAIGLVIAVWRLLALFKTEFGVRAQLRQADALKQNNPLGRVLSKASQSDLNVEDLELRVDEAILQELPKLERGQSLIKLFAAVAPLLGLLGTVTGMIGTFQSITLFGTSDPKLMAGGISQALVTTVLGLIVAIPLLFSHNLLNTRSRRIIQILQQKSLALLADRRESQATGKQ</sequence>
<feature type="signal peptide" evidence="9">
    <location>
        <begin position="1"/>
        <end position="23"/>
    </location>
</feature>
<comment type="caution">
    <text evidence="11">The sequence shown here is derived from an EMBL/GenBank/DDBJ whole genome shotgun (WGS) entry which is preliminary data.</text>
</comment>
<dbReference type="InterPro" id="IPR017270">
    <property type="entry name" value="MotA/TolQ/ExbB-rel"/>
</dbReference>
<dbReference type="Proteomes" id="UP000283255">
    <property type="component" value="Unassembled WGS sequence"/>
</dbReference>
<dbReference type="PANTHER" id="PTHR30625">
    <property type="entry name" value="PROTEIN TOLQ"/>
    <property type="match status" value="1"/>
</dbReference>
<feature type="domain" description="MotA/TolQ/ExbB proton channel" evidence="10">
    <location>
        <begin position="306"/>
        <end position="426"/>
    </location>
</feature>
<keyword evidence="6" id="KW-0813">Transport</keyword>
<keyword evidence="5 8" id="KW-0472">Membrane</keyword>
<evidence type="ECO:0000313" key="12">
    <source>
        <dbReference type="Proteomes" id="UP000283255"/>
    </source>
</evidence>
<dbReference type="AlphaFoldDB" id="A0A418YED1"/>
<keyword evidence="12" id="KW-1185">Reference proteome</keyword>
<evidence type="ECO:0000256" key="1">
    <source>
        <dbReference type="ARBA" id="ARBA00004651"/>
    </source>
</evidence>
<dbReference type="OrthoDB" id="4045at2"/>
<feature type="chain" id="PRO_5019491775" evidence="9">
    <location>
        <begin position="24"/>
        <end position="445"/>
    </location>
</feature>
<feature type="transmembrane region" description="Helical" evidence="8">
    <location>
        <begin position="351"/>
        <end position="370"/>
    </location>
</feature>
<name>A0A418YED1_9GAMM</name>
<feature type="coiled-coil region" evidence="7">
    <location>
        <begin position="73"/>
        <end position="100"/>
    </location>
</feature>
<reference evidence="11 12" key="1">
    <citation type="submission" date="2018-09" db="EMBL/GenBank/DDBJ databases">
        <authorList>
            <person name="Wang F."/>
        </authorList>
    </citation>
    <scope>NUCLEOTIDE SEQUENCE [LARGE SCALE GENOMIC DNA]</scope>
    <source>
        <strain evidence="11 12">PLHSC7-2</strain>
    </source>
</reference>
<dbReference type="Pfam" id="PF01618">
    <property type="entry name" value="MotA_ExbB"/>
    <property type="match status" value="1"/>
</dbReference>
<keyword evidence="3 8" id="KW-0812">Transmembrane</keyword>
<accession>A0A418YED1</accession>
<dbReference type="InterPro" id="IPR050790">
    <property type="entry name" value="ExbB/TolQ_transport"/>
</dbReference>
<proteinExistence type="inferred from homology"/>
<protein>
    <submittedName>
        <fullName evidence="11">MotA/TolQ/ExbB proton channel family protein</fullName>
    </submittedName>
</protein>
<feature type="transmembrane region" description="Helical" evidence="8">
    <location>
        <begin position="264"/>
        <end position="285"/>
    </location>
</feature>
<dbReference type="PIRSF" id="PIRSF037714">
    <property type="entry name" value="TolR"/>
    <property type="match status" value="1"/>
</dbReference>
<organism evidence="11 12">
    <name type="scientific">Motilimonas pumila</name>
    <dbReference type="NCBI Taxonomy" id="2303987"/>
    <lineage>
        <taxon>Bacteria</taxon>
        <taxon>Pseudomonadati</taxon>
        <taxon>Pseudomonadota</taxon>
        <taxon>Gammaproteobacteria</taxon>
        <taxon>Alteromonadales</taxon>
        <taxon>Alteromonadales genera incertae sedis</taxon>
        <taxon>Motilimonas</taxon>
    </lineage>
</organism>
<evidence type="ECO:0000256" key="2">
    <source>
        <dbReference type="ARBA" id="ARBA00022475"/>
    </source>
</evidence>
<dbReference type="GO" id="GO:0005886">
    <property type="term" value="C:plasma membrane"/>
    <property type="evidence" value="ECO:0007669"/>
    <property type="project" value="UniProtKB-SubCell"/>
</dbReference>
<keyword evidence="7" id="KW-0175">Coiled coil</keyword>
<reference evidence="11 12" key="2">
    <citation type="submission" date="2019-01" db="EMBL/GenBank/DDBJ databases">
        <title>Motilimonas pumilus sp. nov., isolated from the gut of sea cucumber (Apostichopus japonicus).</title>
        <authorList>
            <person name="Wang F.-Q."/>
            <person name="Ren L.-H."/>
            <person name="Lin Y.-W."/>
            <person name="Sun G.-H."/>
            <person name="Du Z.-J."/>
            <person name="Zhao J.-X."/>
            <person name="Liu X.-J."/>
            <person name="Liu L.-J."/>
        </authorList>
    </citation>
    <scope>NUCLEOTIDE SEQUENCE [LARGE SCALE GENOMIC DNA]</scope>
    <source>
        <strain evidence="11 12">PLHSC7-2</strain>
    </source>
</reference>
<keyword evidence="6" id="KW-0653">Protein transport</keyword>
<evidence type="ECO:0000256" key="9">
    <source>
        <dbReference type="SAM" id="SignalP"/>
    </source>
</evidence>
<evidence type="ECO:0000256" key="8">
    <source>
        <dbReference type="SAM" id="Phobius"/>
    </source>
</evidence>